<dbReference type="Proteomes" id="UP000886841">
    <property type="component" value="Unassembled WGS sequence"/>
</dbReference>
<keyword evidence="3" id="KW-0804">Transcription</keyword>
<dbReference type="EMBL" id="DVHU01000099">
    <property type="protein sequence ID" value="HIR93946.1"/>
    <property type="molecule type" value="Genomic_DNA"/>
</dbReference>
<dbReference type="AlphaFoldDB" id="A0A9D1ELC6"/>
<name>A0A9D1ELC6_9FIRM</name>
<accession>A0A9D1ELC6</accession>
<dbReference type="InterPro" id="IPR009057">
    <property type="entry name" value="Homeodomain-like_sf"/>
</dbReference>
<evidence type="ECO:0000313" key="6">
    <source>
        <dbReference type="Proteomes" id="UP000886841"/>
    </source>
</evidence>
<reference evidence="5" key="2">
    <citation type="journal article" date="2021" name="PeerJ">
        <title>Extensive microbial diversity within the chicken gut microbiome revealed by metagenomics and culture.</title>
        <authorList>
            <person name="Gilroy R."/>
            <person name="Ravi A."/>
            <person name="Getino M."/>
            <person name="Pursley I."/>
            <person name="Horton D.L."/>
            <person name="Alikhan N.F."/>
            <person name="Baker D."/>
            <person name="Gharbi K."/>
            <person name="Hall N."/>
            <person name="Watson M."/>
            <person name="Adriaenssens E.M."/>
            <person name="Foster-Nyarko E."/>
            <person name="Jarju S."/>
            <person name="Secka A."/>
            <person name="Antonio M."/>
            <person name="Oren A."/>
            <person name="Chaudhuri R.R."/>
            <person name="La Ragione R."/>
            <person name="Hildebrand F."/>
            <person name="Pallen M.J."/>
        </authorList>
    </citation>
    <scope>NUCLEOTIDE SEQUENCE</scope>
    <source>
        <strain evidence="5">ChiSxjej1B13-7041</strain>
    </source>
</reference>
<evidence type="ECO:0000256" key="2">
    <source>
        <dbReference type="ARBA" id="ARBA00023125"/>
    </source>
</evidence>
<dbReference type="GO" id="GO:0003700">
    <property type="term" value="F:DNA-binding transcription factor activity"/>
    <property type="evidence" value="ECO:0007669"/>
    <property type="project" value="InterPro"/>
</dbReference>
<dbReference type="PANTHER" id="PTHR43280:SF30">
    <property type="entry name" value="MMSAB OPERON REGULATORY PROTEIN"/>
    <property type="match status" value="1"/>
</dbReference>
<evidence type="ECO:0000256" key="3">
    <source>
        <dbReference type="ARBA" id="ARBA00023163"/>
    </source>
</evidence>
<dbReference type="PROSITE" id="PS01124">
    <property type="entry name" value="HTH_ARAC_FAMILY_2"/>
    <property type="match status" value="1"/>
</dbReference>
<dbReference type="SUPFAM" id="SSF46689">
    <property type="entry name" value="Homeodomain-like"/>
    <property type="match status" value="2"/>
</dbReference>
<comment type="caution">
    <text evidence="5">The sequence shown here is derived from an EMBL/GenBank/DDBJ whole genome shotgun (WGS) entry which is preliminary data.</text>
</comment>
<dbReference type="SMART" id="SM00342">
    <property type="entry name" value="HTH_ARAC"/>
    <property type="match status" value="1"/>
</dbReference>
<keyword evidence="1" id="KW-0805">Transcription regulation</keyword>
<dbReference type="PANTHER" id="PTHR43280">
    <property type="entry name" value="ARAC-FAMILY TRANSCRIPTIONAL REGULATOR"/>
    <property type="match status" value="1"/>
</dbReference>
<dbReference type="InterPro" id="IPR037923">
    <property type="entry name" value="HTH-like"/>
</dbReference>
<dbReference type="Pfam" id="PF02311">
    <property type="entry name" value="AraC_binding"/>
    <property type="match status" value="1"/>
</dbReference>
<evidence type="ECO:0000256" key="1">
    <source>
        <dbReference type="ARBA" id="ARBA00023015"/>
    </source>
</evidence>
<organism evidence="5 6">
    <name type="scientific">Candidatus Egerieimonas intestinavium</name>
    <dbReference type="NCBI Taxonomy" id="2840777"/>
    <lineage>
        <taxon>Bacteria</taxon>
        <taxon>Bacillati</taxon>
        <taxon>Bacillota</taxon>
        <taxon>Clostridia</taxon>
        <taxon>Lachnospirales</taxon>
        <taxon>Lachnospiraceae</taxon>
        <taxon>Lachnospiraceae incertae sedis</taxon>
        <taxon>Candidatus Egerieimonas</taxon>
    </lineage>
</organism>
<dbReference type="CDD" id="cd06986">
    <property type="entry name" value="cupin_MmsR-like_N"/>
    <property type="match status" value="1"/>
</dbReference>
<dbReference type="InterPro" id="IPR003313">
    <property type="entry name" value="AraC-bd"/>
</dbReference>
<dbReference type="Gene3D" id="1.10.10.60">
    <property type="entry name" value="Homeodomain-like"/>
    <property type="match status" value="2"/>
</dbReference>
<dbReference type="SUPFAM" id="SSF51215">
    <property type="entry name" value="Regulatory protein AraC"/>
    <property type="match status" value="1"/>
</dbReference>
<keyword evidence="2" id="KW-0238">DNA-binding</keyword>
<feature type="domain" description="HTH araC/xylS-type" evidence="4">
    <location>
        <begin position="174"/>
        <end position="272"/>
    </location>
</feature>
<protein>
    <submittedName>
        <fullName evidence="5">AraC family transcriptional regulator</fullName>
    </submittedName>
</protein>
<reference evidence="5" key="1">
    <citation type="submission" date="2020-10" db="EMBL/GenBank/DDBJ databases">
        <authorList>
            <person name="Gilroy R."/>
        </authorList>
    </citation>
    <scope>NUCLEOTIDE SEQUENCE</scope>
    <source>
        <strain evidence="5">ChiSxjej1B13-7041</strain>
    </source>
</reference>
<evidence type="ECO:0000313" key="5">
    <source>
        <dbReference type="EMBL" id="HIR93946.1"/>
    </source>
</evidence>
<dbReference type="GO" id="GO:0043565">
    <property type="term" value="F:sequence-specific DNA binding"/>
    <property type="evidence" value="ECO:0007669"/>
    <property type="project" value="InterPro"/>
</dbReference>
<proteinExistence type="predicted"/>
<dbReference type="Gene3D" id="2.60.120.280">
    <property type="entry name" value="Regulatory protein AraC"/>
    <property type="match status" value="1"/>
</dbReference>
<sequence>MENSYILPSGERPFSDLYLYFCGYEECRPGHSFGPAVRPCYIIHYIVSGKGTYRAGGRVYELEAGQGFLITPGSQTFYQADAEDPWTYLWIGFDGSQASRYLSGIGLGENRLTYRSSQGEQLKNTVMTMLQHNTGAASNQFMLESLLYTFFSLLAEDLDVLLAPGAMAGSQYIRRATEFIRDNYFRPIRVTDIAAYVCINRSYLYSLFQKELHTSPQEYLSNYRLTRAAELLLITDLSVEGVALSCGYGDPLVFSKAFKAKNGLTPTQYRKAKASPSK</sequence>
<evidence type="ECO:0000259" key="4">
    <source>
        <dbReference type="PROSITE" id="PS01124"/>
    </source>
</evidence>
<dbReference type="Pfam" id="PF12833">
    <property type="entry name" value="HTH_18"/>
    <property type="match status" value="1"/>
</dbReference>
<dbReference type="PROSITE" id="PS00041">
    <property type="entry name" value="HTH_ARAC_FAMILY_1"/>
    <property type="match status" value="1"/>
</dbReference>
<dbReference type="InterPro" id="IPR018060">
    <property type="entry name" value="HTH_AraC"/>
</dbReference>
<dbReference type="InterPro" id="IPR018062">
    <property type="entry name" value="HTH_AraC-typ_CS"/>
</dbReference>
<gene>
    <name evidence="5" type="ORF">IAB98_11070</name>
</gene>